<sequence length="150" mass="17370">MGSSDKSEESKQQQQHRRRHHRHRGNKIVSPQIQSHFAGVQDEKAIYKLLRPTQFILYYKRSKAKSLDDLSYSIPLMMGYMSNNGIVHHFPVKVDSRVDGSLFWHVDLGPENKNKQPYFASMSALINFYEGFVSLKRNGDVEVFPVSDLE</sequence>
<feature type="compositionally biased region" description="Basic and acidic residues" evidence="1">
    <location>
        <begin position="1"/>
        <end position="11"/>
    </location>
</feature>
<dbReference type="WBParaSite" id="PSU_v2.g7406.t1">
    <property type="protein sequence ID" value="PSU_v2.g7406.t1"/>
    <property type="gene ID" value="PSU_v2.g7406"/>
</dbReference>
<proteinExistence type="predicted"/>
<feature type="compositionally biased region" description="Basic residues" evidence="1">
    <location>
        <begin position="14"/>
        <end position="26"/>
    </location>
</feature>
<evidence type="ECO:0000256" key="1">
    <source>
        <dbReference type="SAM" id="MobiDB-lite"/>
    </source>
</evidence>
<dbReference type="Proteomes" id="UP000887577">
    <property type="component" value="Unplaced"/>
</dbReference>
<protein>
    <submittedName>
        <fullName evidence="3">Uncharacterized protein</fullName>
    </submittedName>
</protein>
<organism evidence="2 3">
    <name type="scientific">Panagrolaimus superbus</name>
    <dbReference type="NCBI Taxonomy" id="310955"/>
    <lineage>
        <taxon>Eukaryota</taxon>
        <taxon>Metazoa</taxon>
        <taxon>Ecdysozoa</taxon>
        <taxon>Nematoda</taxon>
        <taxon>Chromadorea</taxon>
        <taxon>Rhabditida</taxon>
        <taxon>Tylenchina</taxon>
        <taxon>Panagrolaimomorpha</taxon>
        <taxon>Panagrolaimoidea</taxon>
        <taxon>Panagrolaimidae</taxon>
        <taxon>Panagrolaimus</taxon>
    </lineage>
</organism>
<name>A0A914Z634_9BILA</name>
<dbReference type="AlphaFoldDB" id="A0A914Z634"/>
<dbReference type="PANTHER" id="PTHR31128">
    <property type="entry name" value="PROTEIN CBR-CLEC-135-RELATED"/>
    <property type="match status" value="1"/>
</dbReference>
<reference evidence="3" key="1">
    <citation type="submission" date="2022-11" db="UniProtKB">
        <authorList>
            <consortium name="WormBaseParasite"/>
        </authorList>
    </citation>
    <scope>IDENTIFICATION</scope>
</reference>
<feature type="region of interest" description="Disordered" evidence="1">
    <location>
        <begin position="1"/>
        <end position="26"/>
    </location>
</feature>
<keyword evidence="2" id="KW-1185">Reference proteome</keyword>
<dbReference type="PANTHER" id="PTHR31128:SF6">
    <property type="entry name" value="SH2 DOMAIN-CONTAINING PROTEIN"/>
    <property type="match status" value="1"/>
</dbReference>
<accession>A0A914Z634</accession>
<evidence type="ECO:0000313" key="2">
    <source>
        <dbReference type="Proteomes" id="UP000887577"/>
    </source>
</evidence>
<evidence type="ECO:0000313" key="3">
    <source>
        <dbReference type="WBParaSite" id="PSU_v2.g7406.t1"/>
    </source>
</evidence>